<feature type="region of interest" description="Disordered" evidence="5">
    <location>
        <begin position="204"/>
        <end position="224"/>
    </location>
</feature>
<organism evidence="6 7">
    <name type="scientific">Mycena pura</name>
    <dbReference type="NCBI Taxonomy" id="153505"/>
    <lineage>
        <taxon>Eukaryota</taxon>
        <taxon>Fungi</taxon>
        <taxon>Dikarya</taxon>
        <taxon>Basidiomycota</taxon>
        <taxon>Agaricomycotina</taxon>
        <taxon>Agaricomycetes</taxon>
        <taxon>Agaricomycetidae</taxon>
        <taxon>Agaricales</taxon>
        <taxon>Marasmiineae</taxon>
        <taxon>Mycenaceae</taxon>
        <taxon>Mycena</taxon>
    </lineage>
</organism>
<name>A0AAD6YQ98_9AGAR</name>
<gene>
    <name evidence="6" type="ORF">GGX14DRAFT_642106</name>
</gene>
<evidence type="ECO:0000256" key="1">
    <source>
        <dbReference type="ARBA" id="ARBA00004173"/>
    </source>
</evidence>
<dbReference type="AlphaFoldDB" id="A0AAD6YQ98"/>
<keyword evidence="4" id="KW-0496">Mitochondrion</keyword>
<accession>A0AAD6YQ98</accession>
<evidence type="ECO:0000313" key="7">
    <source>
        <dbReference type="Proteomes" id="UP001219525"/>
    </source>
</evidence>
<comment type="subcellular location">
    <subcellularLocation>
        <location evidence="1">Mitochondrion</location>
    </subcellularLocation>
</comment>
<keyword evidence="7" id="KW-1185">Reference proteome</keyword>
<feature type="region of interest" description="Disordered" evidence="5">
    <location>
        <begin position="43"/>
        <end position="93"/>
    </location>
</feature>
<comment type="caution">
    <text evidence="6">The sequence shown here is derived from an EMBL/GenBank/DDBJ whole genome shotgun (WGS) entry which is preliminary data.</text>
</comment>
<sequence length="337" mass="37277">MHLVSRVSRRVRSLPHIIPSPHRPRRFLHTNYEEKYSDKLRKAAQERGLSVSELKTNVKHEQEEQKRVATARSPAEREPSPFESVRRDSSPVKPLSSILNLPRILGSPHTAEQVSALWTVYHASRSNGTGRGYLCASIPLDLYTKMATAGAKYHMFVVPMQRGAPGADPVAPPPPPAEGDSDAAHEFYLLQWAFHDAPPVSSAGDADLFAPPSTPPPDQPANPQTSTIIFTPLQEYKLRGTFATPYLVLTNYTDLAQSHGVVLLRGEITPSAAAANAASAADRYLLRQADAARLSMAVQKFYLWDADDGSIERAKLVHAFHKTPNQFDWKELLKHAI</sequence>
<evidence type="ECO:0000256" key="5">
    <source>
        <dbReference type="SAM" id="MobiDB-lite"/>
    </source>
</evidence>
<dbReference type="GO" id="GO:0005739">
    <property type="term" value="C:mitochondrion"/>
    <property type="evidence" value="ECO:0007669"/>
    <property type="project" value="UniProtKB-SubCell"/>
</dbReference>
<protein>
    <submittedName>
        <fullName evidence="6">ATP11 protein-domain-containing protein</fullName>
    </submittedName>
</protein>
<dbReference type="InterPro" id="IPR010591">
    <property type="entry name" value="ATP11"/>
</dbReference>
<evidence type="ECO:0000256" key="4">
    <source>
        <dbReference type="ARBA" id="ARBA00023128"/>
    </source>
</evidence>
<feature type="compositionally biased region" description="Basic and acidic residues" evidence="5">
    <location>
        <begin position="74"/>
        <end position="90"/>
    </location>
</feature>
<evidence type="ECO:0000313" key="6">
    <source>
        <dbReference type="EMBL" id="KAJ7225957.1"/>
    </source>
</evidence>
<dbReference type="GO" id="GO:0033615">
    <property type="term" value="P:mitochondrial proton-transporting ATP synthase complex assembly"/>
    <property type="evidence" value="ECO:0007669"/>
    <property type="project" value="TreeGrafter"/>
</dbReference>
<keyword evidence="3" id="KW-0809">Transit peptide</keyword>
<dbReference type="PANTHER" id="PTHR13126">
    <property type="entry name" value="CHAPERONE ATP11"/>
    <property type="match status" value="1"/>
</dbReference>
<evidence type="ECO:0000256" key="2">
    <source>
        <dbReference type="ARBA" id="ARBA00009116"/>
    </source>
</evidence>
<evidence type="ECO:0000256" key="3">
    <source>
        <dbReference type="ARBA" id="ARBA00022946"/>
    </source>
</evidence>
<dbReference type="EMBL" id="JARJCW010000004">
    <property type="protein sequence ID" value="KAJ7225957.1"/>
    <property type="molecule type" value="Genomic_DNA"/>
</dbReference>
<reference evidence="6" key="1">
    <citation type="submission" date="2023-03" db="EMBL/GenBank/DDBJ databases">
        <title>Massive genome expansion in bonnet fungi (Mycena s.s.) driven by repeated elements and novel gene families across ecological guilds.</title>
        <authorList>
            <consortium name="Lawrence Berkeley National Laboratory"/>
            <person name="Harder C.B."/>
            <person name="Miyauchi S."/>
            <person name="Viragh M."/>
            <person name="Kuo A."/>
            <person name="Thoen E."/>
            <person name="Andreopoulos B."/>
            <person name="Lu D."/>
            <person name="Skrede I."/>
            <person name="Drula E."/>
            <person name="Henrissat B."/>
            <person name="Morin E."/>
            <person name="Kohler A."/>
            <person name="Barry K."/>
            <person name="LaButti K."/>
            <person name="Morin E."/>
            <person name="Salamov A."/>
            <person name="Lipzen A."/>
            <person name="Mereny Z."/>
            <person name="Hegedus B."/>
            <person name="Baldrian P."/>
            <person name="Stursova M."/>
            <person name="Weitz H."/>
            <person name="Taylor A."/>
            <person name="Grigoriev I.V."/>
            <person name="Nagy L.G."/>
            <person name="Martin F."/>
            <person name="Kauserud H."/>
        </authorList>
    </citation>
    <scope>NUCLEOTIDE SEQUENCE</scope>
    <source>
        <strain evidence="6">9144</strain>
    </source>
</reference>
<feature type="compositionally biased region" description="Basic and acidic residues" evidence="5">
    <location>
        <begin position="56"/>
        <end position="67"/>
    </location>
</feature>
<dbReference type="Proteomes" id="UP001219525">
    <property type="component" value="Unassembled WGS sequence"/>
</dbReference>
<comment type="similarity">
    <text evidence="2">Belongs to the ATP11 family.</text>
</comment>
<proteinExistence type="inferred from homology"/>
<dbReference type="Pfam" id="PF06644">
    <property type="entry name" value="ATP11"/>
    <property type="match status" value="1"/>
</dbReference>
<dbReference type="PANTHER" id="PTHR13126:SF0">
    <property type="entry name" value="ATP SYNTHASE MITOCHONDRIAL F1 COMPLEX ASSEMBLY FACTOR 1"/>
    <property type="match status" value="1"/>
</dbReference>